<comment type="caution">
    <text evidence="2">The sequence shown here is derived from an EMBL/GenBank/DDBJ whole genome shotgun (WGS) entry which is preliminary data.</text>
</comment>
<dbReference type="EMBL" id="LVLJ01000653">
    <property type="protein sequence ID" value="OAE33476.1"/>
    <property type="molecule type" value="Genomic_DNA"/>
</dbReference>
<feature type="compositionally biased region" description="Basic and acidic residues" evidence="1">
    <location>
        <begin position="33"/>
        <end position="50"/>
    </location>
</feature>
<feature type="compositionally biased region" description="Basic and acidic residues" evidence="1">
    <location>
        <begin position="1"/>
        <end position="10"/>
    </location>
</feature>
<feature type="region of interest" description="Disordered" evidence="1">
    <location>
        <begin position="1"/>
        <end position="78"/>
    </location>
</feature>
<dbReference type="AlphaFoldDB" id="A0A176WMK9"/>
<organism evidence="2 3">
    <name type="scientific">Marchantia polymorpha subsp. ruderalis</name>
    <dbReference type="NCBI Taxonomy" id="1480154"/>
    <lineage>
        <taxon>Eukaryota</taxon>
        <taxon>Viridiplantae</taxon>
        <taxon>Streptophyta</taxon>
        <taxon>Embryophyta</taxon>
        <taxon>Marchantiophyta</taxon>
        <taxon>Marchantiopsida</taxon>
        <taxon>Marchantiidae</taxon>
        <taxon>Marchantiales</taxon>
        <taxon>Marchantiaceae</taxon>
        <taxon>Marchantia</taxon>
    </lineage>
</organism>
<name>A0A176WMK9_MARPO</name>
<evidence type="ECO:0000313" key="3">
    <source>
        <dbReference type="Proteomes" id="UP000077202"/>
    </source>
</evidence>
<dbReference type="Proteomes" id="UP000077202">
    <property type="component" value="Unassembled WGS sequence"/>
</dbReference>
<feature type="compositionally biased region" description="Acidic residues" evidence="1">
    <location>
        <begin position="51"/>
        <end position="62"/>
    </location>
</feature>
<gene>
    <name evidence="2" type="ORF">AXG93_3822s1330</name>
</gene>
<proteinExistence type="predicted"/>
<reference evidence="2" key="1">
    <citation type="submission" date="2016-03" db="EMBL/GenBank/DDBJ databases">
        <title>Mechanisms controlling the formation of the plant cell surface in tip-growing cells are functionally conserved among land plants.</title>
        <authorList>
            <person name="Honkanen S."/>
            <person name="Jones V.A."/>
            <person name="Morieri G."/>
            <person name="Champion C."/>
            <person name="Hetherington A.J."/>
            <person name="Kelly S."/>
            <person name="Saint-Marcoux D."/>
            <person name="Proust H."/>
            <person name="Prescott H."/>
            <person name="Dolan L."/>
        </authorList>
    </citation>
    <scope>NUCLEOTIDE SEQUENCE [LARGE SCALE GENOMIC DNA]</scope>
    <source>
        <tissue evidence="2">Whole gametophyte</tissue>
    </source>
</reference>
<accession>A0A176WMK9</accession>
<protein>
    <submittedName>
        <fullName evidence="2">Uncharacterized protein</fullName>
    </submittedName>
</protein>
<evidence type="ECO:0000256" key="1">
    <source>
        <dbReference type="SAM" id="MobiDB-lite"/>
    </source>
</evidence>
<sequence length="78" mass="8557">MISLKVDRRITQTISSEPGAGLGAGPEAVAVEEGVRNAEQMRHGHERTPEDKEEQDDDDDDDDGKKAGSGRGRRRRTL</sequence>
<evidence type="ECO:0000313" key="2">
    <source>
        <dbReference type="EMBL" id="OAE33476.1"/>
    </source>
</evidence>
<keyword evidence="3" id="KW-1185">Reference proteome</keyword>